<dbReference type="EMBL" id="SOAU01000001">
    <property type="protein sequence ID" value="TDT17374.1"/>
    <property type="molecule type" value="Genomic_DNA"/>
</dbReference>
<accession>A0A4R7I2J4</accession>
<dbReference type="PANTHER" id="PTHR48106:SF18">
    <property type="entry name" value="QUINONE OXIDOREDUCTASE PIG3"/>
    <property type="match status" value="1"/>
</dbReference>
<keyword evidence="2" id="KW-0560">Oxidoreductase</keyword>
<dbReference type="Pfam" id="PF00107">
    <property type="entry name" value="ADH_zinc_N"/>
    <property type="match status" value="1"/>
</dbReference>
<dbReference type="InterPro" id="IPR020843">
    <property type="entry name" value="ER"/>
</dbReference>
<dbReference type="InterPro" id="IPR013154">
    <property type="entry name" value="ADH-like_N"/>
</dbReference>
<dbReference type="GO" id="GO:0016651">
    <property type="term" value="F:oxidoreductase activity, acting on NAD(P)H"/>
    <property type="evidence" value="ECO:0007669"/>
    <property type="project" value="TreeGrafter"/>
</dbReference>
<evidence type="ECO:0000256" key="2">
    <source>
        <dbReference type="ARBA" id="ARBA00023002"/>
    </source>
</evidence>
<sequence>MKAMQYDHHGTSEVLQYTDVADPEPGPADVVVDVAACALNRLDLVQRNGWYTLPGYTLPHIAGMDVAGVVSAVGDEAAAAGWSEGDRVVVDPSLAGVTDSSKLAGMGDLYGDLGVIGGTVAGGYAERCLAPASHLYRVPDDMELAHAATFPTTFLTAGHALFAVADLQPGETVMIHAAGSGVSVAAIQMAVDRGCTVLATAGSESKLERARDLGAAHVCYNRTGDVATWAREVTDGRGVDVVFDHVGTALFPPSIFSLAIGGRLVCCGNTSGDEAVIPSLGFLFHSGIKIMGSDPYAPEEFGPLWEQFCDRRYPQVIDAQFALADAAEAQDRLENNDVFGKVVLRP</sequence>
<evidence type="ECO:0000313" key="5">
    <source>
        <dbReference type="Proteomes" id="UP000294558"/>
    </source>
</evidence>
<dbReference type="RefSeq" id="WP_133869666.1">
    <property type="nucleotide sequence ID" value="NZ_SOAU01000001.1"/>
</dbReference>
<proteinExistence type="predicted"/>
<dbReference type="InterPro" id="IPR011032">
    <property type="entry name" value="GroES-like_sf"/>
</dbReference>
<dbReference type="Pfam" id="PF08240">
    <property type="entry name" value="ADH_N"/>
    <property type="match status" value="1"/>
</dbReference>
<dbReference type="AlphaFoldDB" id="A0A4R7I2J4"/>
<dbReference type="OrthoDB" id="4190732at2"/>
<keyword evidence="5" id="KW-1185">Reference proteome</keyword>
<dbReference type="PANTHER" id="PTHR48106">
    <property type="entry name" value="QUINONE OXIDOREDUCTASE PIG3-RELATED"/>
    <property type="match status" value="1"/>
</dbReference>
<name>A0A4R7I2J4_9ACTN</name>
<dbReference type="Proteomes" id="UP000294558">
    <property type="component" value="Unassembled WGS sequence"/>
</dbReference>
<organism evidence="4 5">
    <name type="scientific">Ilumatobacter fluminis</name>
    <dbReference type="NCBI Taxonomy" id="467091"/>
    <lineage>
        <taxon>Bacteria</taxon>
        <taxon>Bacillati</taxon>
        <taxon>Actinomycetota</taxon>
        <taxon>Acidimicrobiia</taxon>
        <taxon>Acidimicrobiales</taxon>
        <taxon>Ilumatobacteraceae</taxon>
        <taxon>Ilumatobacter</taxon>
    </lineage>
</organism>
<protein>
    <submittedName>
        <fullName evidence="4">NADPH:quinone reductase-like Zn-dependent oxidoreductase</fullName>
    </submittedName>
</protein>
<reference evidence="4 5" key="1">
    <citation type="submission" date="2019-03" db="EMBL/GenBank/DDBJ databases">
        <title>Sequencing the genomes of 1000 actinobacteria strains.</title>
        <authorList>
            <person name="Klenk H.-P."/>
        </authorList>
    </citation>
    <scope>NUCLEOTIDE SEQUENCE [LARGE SCALE GENOMIC DNA]</scope>
    <source>
        <strain evidence="4 5">DSM 18936</strain>
    </source>
</reference>
<keyword evidence="1" id="KW-0521">NADP</keyword>
<dbReference type="InterPro" id="IPR036291">
    <property type="entry name" value="NAD(P)-bd_dom_sf"/>
</dbReference>
<dbReference type="InterPro" id="IPR013149">
    <property type="entry name" value="ADH-like_C"/>
</dbReference>
<comment type="caution">
    <text evidence="4">The sequence shown here is derived from an EMBL/GenBank/DDBJ whole genome shotgun (WGS) entry which is preliminary data.</text>
</comment>
<evidence type="ECO:0000259" key="3">
    <source>
        <dbReference type="SMART" id="SM00829"/>
    </source>
</evidence>
<gene>
    <name evidence="4" type="ORF">BDK89_2982</name>
</gene>
<feature type="domain" description="Enoyl reductase (ER)" evidence="3">
    <location>
        <begin position="10"/>
        <end position="344"/>
    </location>
</feature>
<dbReference type="SMART" id="SM00829">
    <property type="entry name" value="PKS_ER"/>
    <property type="match status" value="1"/>
</dbReference>
<dbReference type="SUPFAM" id="SSF51735">
    <property type="entry name" value="NAD(P)-binding Rossmann-fold domains"/>
    <property type="match status" value="1"/>
</dbReference>
<dbReference type="SUPFAM" id="SSF50129">
    <property type="entry name" value="GroES-like"/>
    <property type="match status" value="1"/>
</dbReference>
<evidence type="ECO:0000256" key="1">
    <source>
        <dbReference type="ARBA" id="ARBA00022857"/>
    </source>
</evidence>
<dbReference type="GO" id="GO:0070402">
    <property type="term" value="F:NADPH binding"/>
    <property type="evidence" value="ECO:0007669"/>
    <property type="project" value="TreeGrafter"/>
</dbReference>
<evidence type="ECO:0000313" key="4">
    <source>
        <dbReference type="EMBL" id="TDT17374.1"/>
    </source>
</evidence>
<dbReference type="Gene3D" id="3.90.180.10">
    <property type="entry name" value="Medium-chain alcohol dehydrogenases, catalytic domain"/>
    <property type="match status" value="1"/>
</dbReference>